<dbReference type="EMBL" id="FOOX01000027">
    <property type="protein sequence ID" value="SFH36493.1"/>
    <property type="molecule type" value="Genomic_DNA"/>
</dbReference>
<evidence type="ECO:0000313" key="3">
    <source>
        <dbReference type="Proteomes" id="UP000199337"/>
    </source>
</evidence>
<dbReference type="Pfam" id="PF11300">
    <property type="entry name" value="DUF3102"/>
    <property type="match status" value="1"/>
</dbReference>
<accession>A0A1I2ZF62</accession>
<organism evidence="2 3">
    <name type="scientific">Desulfotruncus arcticus DSM 17038</name>
    <dbReference type="NCBI Taxonomy" id="1121424"/>
    <lineage>
        <taxon>Bacteria</taxon>
        <taxon>Bacillati</taxon>
        <taxon>Bacillota</taxon>
        <taxon>Clostridia</taxon>
        <taxon>Eubacteriales</taxon>
        <taxon>Desulfallaceae</taxon>
        <taxon>Desulfotruncus</taxon>
    </lineage>
</organism>
<keyword evidence="3" id="KW-1185">Reference proteome</keyword>
<dbReference type="InterPro" id="IPR021451">
    <property type="entry name" value="DUF3102"/>
</dbReference>
<feature type="coiled-coil region" evidence="1">
    <location>
        <begin position="112"/>
        <end position="224"/>
    </location>
</feature>
<protein>
    <recommendedName>
        <fullName evidence="4">DUF3102 domain-containing protein</fullName>
    </recommendedName>
</protein>
<sequence>MEQNVLISSDIDTLTTEILILKQQTAQHIIEIGKRLIAVKEKLPHGEWGKWLEEKVDFSYRQAARFMQVANEFSNVPTLAGLSASKVYALLDLPREDREEFIQSNPVDEMTTRELQQTVKEKNEALKKLKATEQELQREKDHSKTLSESYNRLEGVNKKHYEKSEQLRKELEDLKTQLAEAQASGNSDLVEQLQGKLEKTDNDLANSNKRIEELERQLKEKPIETTAVEVIEKVPDEVQRELDELREKAKQNNNTAVLKYSVYFDSLVKGFQNLLSALTDIKESDPEAHGRYKKATLGLIEKMTERI</sequence>
<dbReference type="RefSeq" id="WP_092475734.1">
    <property type="nucleotide sequence ID" value="NZ_FOOX01000027.1"/>
</dbReference>
<dbReference type="AlphaFoldDB" id="A0A1I2ZF62"/>
<dbReference type="Proteomes" id="UP000199337">
    <property type="component" value="Unassembled WGS sequence"/>
</dbReference>
<reference evidence="3" key="1">
    <citation type="submission" date="2016-10" db="EMBL/GenBank/DDBJ databases">
        <authorList>
            <person name="Varghese N."/>
            <person name="Submissions S."/>
        </authorList>
    </citation>
    <scope>NUCLEOTIDE SEQUENCE [LARGE SCALE GENOMIC DNA]</scope>
    <source>
        <strain evidence="3">DSM 17038</strain>
    </source>
</reference>
<evidence type="ECO:0008006" key="4">
    <source>
        <dbReference type="Google" id="ProtNLM"/>
    </source>
</evidence>
<keyword evidence="1" id="KW-0175">Coiled coil</keyword>
<dbReference type="STRING" id="341036.SAMN05660649_04916"/>
<evidence type="ECO:0000256" key="1">
    <source>
        <dbReference type="SAM" id="Coils"/>
    </source>
</evidence>
<dbReference type="OrthoDB" id="1690026at2"/>
<evidence type="ECO:0000313" key="2">
    <source>
        <dbReference type="EMBL" id="SFH36493.1"/>
    </source>
</evidence>
<proteinExistence type="predicted"/>
<gene>
    <name evidence="2" type="ORF">SAMN05660649_04916</name>
</gene>
<name>A0A1I2ZF62_9FIRM</name>